<organism evidence="2 3">
    <name type="scientific">Peltaster fructicola</name>
    <dbReference type="NCBI Taxonomy" id="286661"/>
    <lineage>
        <taxon>Eukaryota</taxon>
        <taxon>Fungi</taxon>
        <taxon>Dikarya</taxon>
        <taxon>Ascomycota</taxon>
        <taxon>Pezizomycotina</taxon>
        <taxon>Dothideomycetes</taxon>
        <taxon>Dothideomycetes incertae sedis</taxon>
        <taxon>Peltaster</taxon>
    </lineage>
</organism>
<keyword evidence="3" id="KW-1185">Reference proteome</keyword>
<dbReference type="OrthoDB" id="3944128at2759"/>
<dbReference type="EMBL" id="CP051140">
    <property type="protein sequence ID" value="QIW98264.1"/>
    <property type="molecule type" value="Genomic_DNA"/>
</dbReference>
<evidence type="ECO:0000313" key="2">
    <source>
        <dbReference type="EMBL" id="QIW98264.1"/>
    </source>
</evidence>
<accession>A0A6H0XUE0</accession>
<gene>
    <name evidence="2" type="ORF">AMS68_003782</name>
</gene>
<feature type="region of interest" description="Disordered" evidence="1">
    <location>
        <begin position="190"/>
        <end position="209"/>
    </location>
</feature>
<evidence type="ECO:0000313" key="3">
    <source>
        <dbReference type="Proteomes" id="UP000503462"/>
    </source>
</evidence>
<dbReference type="Proteomes" id="UP000503462">
    <property type="component" value="Chromosome 2"/>
</dbReference>
<proteinExistence type="predicted"/>
<sequence length="241" mass="23550">MGVRATTRLTSNGHVEDTGVPSLAVIKSILLGSQVLAEGGTAIVQGTTYSLAAQGSALIVNGHSLTAAYIGQTIPVAVQASDTALRGVEGLPLGINVVSRVAAVLAALDFSATSAGYIDDATIPLGARSTIVTLKSASAVGIGSTTVIPGGQPAAVSGPIDSAARSDGGVVIHASVPGIQDSRTLAAAQQGSLKTGTTTSTGERISASGHSALPYQGGGVLSSSSHSVLGYVVVLGVVGLL</sequence>
<name>A0A6H0XUE0_9PEZI</name>
<evidence type="ECO:0000256" key="1">
    <source>
        <dbReference type="SAM" id="MobiDB-lite"/>
    </source>
</evidence>
<dbReference type="AlphaFoldDB" id="A0A6H0XUE0"/>
<reference evidence="2 3" key="1">
    <citation type="journal article" date="2016" name="Sci. Rep.">
        <title>Peltaster fructicola genome reveals evolution from an invasive phytopathogen to an ectophytic parasite.</title>
        <authorList>
            <person name="Xu C."/>
            <person name="Chen H."/>
            <person name="Gleason M.L."/>
            <person name="Xu J.R."/>
            <person name="Liu H."/>
            <person name="Zhang R."/>
            <person name="Sun G."/>
        </authorList>
    </citation>
    <scope>NUCLEOTIDE SEQUENCE [LARGE SCALE GENOMIC DNA]</scope>
    <source>
        <strain evidence="2 3">LNHT1506</strain>
    </source>
</reference>
<protein>
    <submittedName>
        <fullName evidence="2">Uncharacterized protein</fullName>
    </submittedName>
</protein>